<feature type="compositionally biased region" description="Pro residues" evidence="2">
    <location>
        <begin position="391"/>
        <end position="403"/>
    </location>
</feature>
<evidence type="ECO:0000256" key="2">
    <source>
        <dbReference type="SAM" id="MobiDB-lite"/>
    </source>
</evidence>
<keyword evidence="5" id="KW-1185">Reference proteome</keyword>
<keyword evidence="1" id="KW-0175">Coiled coil</keyword>
<comment type="caution">
    <text evidence="4">The sequence shown here is derived from an EMBL/GenBank/DDBJ whole genome shotgun (WGS) entry which is preliminary data.</text>
</comment>
<feature type="compositionally biased region" description="Low complexity" evidence="2">
    <location>
        <begin position="376"/>
        <end position="390"/>
    </location>
</feature>
<feature type="compositionally biased region" description="Low complexity" evidence="2">
    <location>
        <begin position="219"/>
        <end position="233"/>
    </location>
</feature>
<dbReference type="Proteomes" id="UP000807306">
    <property type="component" value="Unassembled WGS sequence"/>
</dbReference>
<gene>
    <name evidence="4" type="ORF">CPB83DRAFT_892335</name>
</gene>
<feature type="compositionally biased region" description="Polar residues" evidence="2">
    <location>
        <begin position="614"/>
        <end position="628"/>
    </location>
</feature>
<evidence type="ECO:0000313" key="4">
    <source>
        <dbReference type="EMBL" id="KAF9530688.1"/>
    </source>
</evidence>
<dbReference type="AlphaFoldDB" id="A0A9P6JS95"/>
<name>A0A9P6JS95_9AGAR</name>
<evidence type="ECO:0000313" key="5">
    <source>
        <dbReference type="Proteomes" id="UP000807306"/>
    </source>
</evidence>
<dbReference type="Gene3D" id="2.60.200.20">
    <property type="match status" value="1"/>
</dbReference>
<organism evidence="4 5">
    <name type="scientific">Crepidotus variabilis</name>
    <dbReference type="NCBI Taxonomy" id="179855"/>
    <lineage>
        <taxon>Eukaryota</taxon>
        <taxon>Fungi</taxon>
        <taxon>Dikarya</taxon>
        <taxon>Basidiomycota</taxon>
        <taxon>Agaricomycotina</taxon>
        <taxon>Agaricomycetes</taxon>
        <taxon>Agaricomycetidae</taxon>
        <taxon>Agaricales</taxon>
        <taxon>Agaricineae</taxon>
        <taxon>Crepidotaceae</taxon>
        <taxon>Crepidotus</taxon>
    </lineage>
</organism>
<dbReference type="Pfam" id="PF00498">
    <property type="entry name" value="FHA"/>
    <property type="match status" value="1"/>
</dbReference>
<dbReference type="SUPFAM" id="SSF49879">
    <property type="entry name" value="SMAD/FHA domain"/>
    <property type="match status" value="1"/>
</dbReference>
<dbReference type="InterPro" id="IPR008984">
    <property type="entry name" value="SMAD_FHA_dom_sf"/>
</dbReference>
<feature type="coiled-coil region" evidence="1">
    <location>
        <begin position="555"/>
        <end position="607"/>
    </location>
</feature>
<dbReference type="OrthoDB" id="4096268at2759"/>
<accession>A0A9P6JS95</accession>
<feature type="compositionally biased region" description="Polar residues" evidence="2">
    <location>
        <begin position="179"/>
        <end position="189"/>
    </location>
</feature>
<feature type="domain" description="FHA" evidence="3">
    <location>
        <begin position="69"/>
        <end position="125"/>
    </location>
</feature>
<dbReference type="EMBL" id="MU157838">
    <property type="protein sequence ID" value="KAF9530688.1"/>
    <property type="molecule type" value="Genomic_DNA"/>
</dbReference>
<feature type="region of interest" description="Disordered" evidence="2">
    <location>
        <begin position="376"/>
        <end position="412"/>
    </location>
</feature>
<feature type="region of interest" description="Disordered" evidence="2">
    <location>
        <begin position="177"/>
        <end position="239"/>
    </location>
</feature>
<dbReference type="PROSITE" id="PS50006">
    <property type="entry name" value="FHA_DOMAIN"/>
    <property type="match status" value="1"/>
</dbReference>
<feature type="region of interest" description="Disordered" evidence="2">
    <location>
        <begin position="342"/>
        <end position="362"/>
    </location>
</feature>
<proteinExistence type="predicted"/>
<protein>
    <recommendedName>
        <fullName evidence="3">FHA domain-containing protein</fullName>
    </recommendedName>
</protein>
<sequence length="708" mass="77628">MIEDEIVCLGSSLAVEGAYQRPILGERAQPLRLRHDHLIAIAGVILHVEKSAESPEFSLLFKRANTTVVHIGRRSGNEPDKRFEEDLTNAMFRCAVVSRKHAKIVFSDSGHAYIVDSSSHHGTHVRKAGESASKILKPETSTLLSDGDIITFGKAVGKGDEWVKPIVARVELYYGGTPTKASPLSSPTSEKSKSGRYGLTDSPSSSSDESSSDSDIEEIPAPSSSPSKPSSQPQGQNCLGLEVNDNQIQNHVSTAYSAFKRLLTPALRKLPSVSEIIGDRSSSSLLVTTEEPITLPAPVARRPNTGFPIGFDASQHDIFEMPYPSSSPIAMDIGTPSSSPNLIISRPLSVPHSQGRRSSYSPIYSPASEVREQSLDLPLPLSPDPCWSPASPSPPHLPIPPDASLPQTASIPPNLVVSPPPSQPQIVAQESSQILPPAPSTRNEVAELRQSLQNLQSTVTKLRFSRRKYKSRFNTNVSFISRKLSEIDDKFAEVDAEYNVLYDQVEGVAHDEIPDLSHQLEQLKDRVETMEWVRMCDDAGVKIVRRERSQPFEDREEVDANVKTLSELVDEMRKLKEDTELEISKQLADIKKMREQATQDIEKAKADILAQASAVASTSNQGVQTPVLTSLKRKRDDTDENEGQDHEMTGAVLCDVMEYCSSSNVEEPFLHEMPPPRKRARRVLSVITQTATAVTIGAVVTWSALAFS</sequence>
<reference evidence="4" key="1">
    <citation type="submission" date="2020-11" db="EMBL/GenBank/DDBJ databases">
        <authorList>
            <consortium name="DOE Joint Genome Institute"/>
            <person name="Ahrendt S."/>
            <person name="Riley R."/>
            <person name="Andreopoulos W."/>
            <person name="Labutti K."/>
            <person name="Pangilinan J."/>
            <person name="Ruiz-Duenas F.J."/>
            <person name="Barrasa J.M."/>
            <person name="Sanchez-Garcia M."/>
            <person name="Camarero S."/>
            <person name="Miyauchi S."/>
            <person name="Serrano A."/>
            <person name="Linde D."/>
            <person name="Babiker R."/>
            <person name="Drula E."/>
            <person name="Ayuso-Fernandez I."/>
            <person name="Pacheco R."/>
            <person name="Padilla G."/>
            <person name="Ferreira P."/>
            <person name="Barriuso J."/>
            <person name="Kellner H."/>
            <person name="Castanera R."/>
            <person name="Alfaro M."/>
            <person name="Ramirez L."/>
            <person name="Pisabarro A.G."/>
            <person name="Kuo A."/>
            <person name="Tritt A."/>
            <person name="Lipzen A."/>
            <person name="He G."/>
            <person name="Yan M."/>
            <person name="Ng V."/>
            <person name="Cullen D."/>
            <person name="Martin F."/>
            <person name="Rosso M.-N."/>
            <person name="Henrissat B."/>
            <person name="Hibbett D."/>
            <person name="Martinez A.T."/>
            <person name="Grigoriev I.V."/>
        </authorList>
    </citation>
    <scope>NUCLEOTIDE SEQUENCE</scope>
    <source>
        <strain evidence="4">CBS 506.95</strain>
    </source>
</reference>
<feature type="region of interest" description="Disordered" evidence="2">
    <location>
        <begin position="614"/>
        <end position="645"/>
    </location>
</feature>
<evidence type="ECO:0000256" key="1">
    <source>
        <dbReference type="SAM" id="Coils"/>
    </source>
</evidence>
<dbReference type="InterPro" id="IPR000253">
    <property type="entry name" value="FHA_dom"/>
</dbReference>
<evidence type="ECO:0000259" key="3">
    <source>
        <dbReference type="PROSITE" id="PS50006"/>
    </source>
</evidence>